<dbReference type="PRINTS" id="PR00364">
    <property type="entry name" value="DISEASERSIST"/>
</dbReference>
<dbReference type="PROSITE" id="PS51450">
    <property type="entry name" value="LRR"/>
    <property type="match status" value="1"/>
</dbReference>
<dbReference type="EMBL" id="QGNW01001782">
    <property type="protein sequence ID" value="RVW30866.1"/>
    <property type="molecule type" value="Genomic_DNA"/>
</dbReference>
<dbReference type="Pfam" id="PF13855">
    <property type="entry name" value="LRR_8"/>
    <property type="match status" value="1"/>
</dbReference>
<dbReference type="FunFam" id="3.40.50.300:FF:001091">
    <property type="entry name" value="Probable disease resistance protein At1g61300"/>
    <property type="match status" value="1"/>
</dbReference>
<dbReference type="InterPro" id="IPR002182">
    <property type="entry name" value="NB-ARC"/>
</dbReference>
<reference evidence="10 11" key="1">
    <citation type="journal article" date="2018" name="PLoS Genet.">
        <title>Population sequencing reveals clonal diversity and ancestral inbreeding in the grapevine cultivar Chardonnay.</title>
        <authorList>
            <person name="Roach M.J."/>
            <person name="Johnson D.L."/>
            <person name="Bohlmann J."/>
            <person name="van Vuuren H.J."/>
            <person name="Jones S.J."/>
            <person name="Pretorius I.S."/>
            <person name="Schmidt S.A."/>
            <person name="Borneman A.R."/>
        </authorList>
    </citation>
    <scope>NUCLEOTIDE SEQUENCE [LARGE SCALE GENOMIC DNA]</scope>
    <source>
        <strain evidence="11">cv. Chardonnay</strain>
        <tissue evidence="10">Leaf</tissue>
    </source>
</reference>
<protein>
    <submittedName>
        <fullName evidence="10">Putative disease resistance protein</fullName>
    </submittedName>
</protein>
<gene>
    <name evidence="10" type="primary">VvCHDh000423_14</name>
    <name evidence="10" type="ORF">CK203_110509</name>
</gene>
<comment type="caution">
    <text evidence="10">The sequence shown here is derived from an EMBL/GenBank/DDBJ whole genome shotgun (WGS) entry which is preliminary data.</text>
</comment>
<dbReference type="InterPro" id="IPR032675">
    <property type="entry name" value="LRR_dom_sf"/>
</dbReference>
<dbReference type="InterPro" id="IPR057135">
    <property type="entry name" value="At4g27190-like_LRR"/>
</dbReference>
<feature type="domain" description="Disease resistance protein At4g27190-like leucine-rich repeats" evidence="8">
    <location>
        <begin position="754"/>
        <end position="861"/>
    </location>
</feature>
<dbReference type="PANTHER" id="PTHR33463:SF220">
    <property type="entry name" value="NB-ARC DOMAIN-CONTAINING PROTEIN"/>
    <property type="match status" value="1"/>
</dbReference>
<keyword evidence="6" id="KW-0067">ATP-binding</keyword>
<evidence type="ECO:0000313" key="10">
    <source>
        <dbReference type="EMBL" id="RVW30866.1"/>
    </source>
</evidence>
<dbReference type="InterPro" id="IPR042197">
    <property type="entry name" value="Apaf_helical"/>
</dbReference>
<dbReference type="GO" id="GO:0005524">
    <property type="term" value="F:ATP binding"/>
    <property type="evidence" value="ECO:0007669"/>
    <property type="project" value="UniProtKB-KW"/>
</dbReference>
<dbReference type="Pfam" id="PF23247">
    <property type="entry name" value="LRR_RPS2"/>
    <property type="match status" value="1"/>
</dbReference>
<dbReference type="InterPro" id="IPR001611">
    <property type="entry name" value="Leu-rich_rpt"/>
</dbReference>
<evidence type="ECO:0000256" key="3">
    <source>
        <dbReference type="ARBA" id="ARBA00022737"/>
    </source>
</evidence>
<evidence type="ECO:0000259" key="9">
    <source>
        <dbReference type="Pfam" id="PF23559"/>
    </source>
</evidence>
<evidence type="ECO:0000256" key="2">
    <source>
        <dbReference type="ARBA" id="ARBA00022614"/>
    </source>
</evidence>
<dbReference type="Pfam" id="PF00931">
    <property type="entry name" value="NB-ARC"/>
    <property type="match status" value="1"/>
</dbReference>
<dbReference type="AlphaFoldDB" id="A0A438D616"/>
<dbReference type="InterPro" id="IPR027417">
    <property type="entry name" value="P-loop_NTPase"/>
</dbReference>
<dbReference type="Gene3D" id="3.80.10.10">
    <property type="entry name" value="Ribonuclease Inhibitor"/>
    <property type="match status" value="2"/>
</dbReference>
<dbReference type="SMART" id="SM00369">
    <property type="entry name" value="LRR_TYP"/>
    <property type="match status" value="3"/>
</dbReference>
<dbReference type="InterPro" id="IPR050905">
    <property type="entry name" value="Plant_NBS-LRR"/>
</dbReference>
<organism evidence="10 11">
    <name type="scientific">Vitis vinifera</name>
    <name type="common">Grape</name>
    <dbReference type="NCBI Taxonomy" id="29760"/>
    <lineage>
        <taxon>Eukaryota</taxon>
        <taxon>Viridiplantae</taxon>
        <taxon>Streptophyta</taxon>
        <taxon>Embryophyta</taxon>
        <taxon>Tracheophyta</taxon>
        <taxon>Spermatophyta</taxon>
        <taxon>Magnoliopsida</taxon>
        <taxon>eudicotyledons</taxon>
        <taxon>Gunneridae</taxon>
        <taxon>Pentapetalae</taxon>
        <taxon>rosids</taxon>
        <taxon>Vitales</taxon>
        <taxon>Vitaceae</taxon>
        <taxon>Viteae</taxon>
        <taxon>Vitis</taxon>
    </lineage>
</organism>
<dbReference type="Gene3D" id="1.10.8.430">
    <property type="entry name" value="Helical domain of apoptotic protease-activating factors"/>
    <property type="match status" value="1"/>
</dbReference>
<dbReference type="FunFam" id="1.10.8.430:FF:000003">
    <property type="entry name" value="Probable disease resistance protein At5g66910"/>
    <property type="match status" value="1"/>
</dbReference>
<dbReference type="Gene3D" id="1.10.10.10">
    <property type="entry name" value="Winged helix-like DNA-binding domain superfamily/Winged helix DNA-binding domain"/>
    <property type="match status" value="1"/>
</dbReference>
<dbReference type="Proteomes" id="UP000288805">
    <property type="component" value="Unassembled WGS sequence"/>
</dbReference>
<evidence type="ECO:0000256" key="6">
    <source>
        <dbReference type="ARBA" id="ARBA00022840"/>
    </source>
</evidence>
<evidence type="ECO:0000256" key="4">
    <source>
        <dbReference type="ARBA" id="ARBA00022741"/>
    </source>
</evidence>
<comment type="similarity">
    <text evidence="1">Belongs to the disease resistance NB-LRR family.</text>
</comment>
<dbReference type="SUPFAM" id="SSF52540">
    <property type="entry name" value="P-loop containing nucleoside triphosphate hydrolases"/>
    <property type="match status" value="1"/>
</dbReference>
<evidence type="ECO:0000313" key="11">
    <source>
        <dbReference type="Proteomes" id="UP000288805"/>
    </source>
</evidence>
<dbReference type="InterPro" id="IPR003591">
    <property type="entry name" value="Leu-rich_rpt_typical-subtyp"/>
</dbReference>
<evidence type="ECO:0000256" key="1">
    <source>
        <dbReference type="ARBA" id="ARBA00008894"/>
    </source>
</evidence>
<dbReference type="GO" id="GO:0043531">
    <property type="term" value="F:ADP binding"/>
    <property type="evidence" value="ECO:0007669"/>
    <property type="project" value="InterPro"/>
</dbReference>
<dbReference type="InterPro" id="IPR058922">
    <property type="entry name" value="WHD_DRP"/>
</dbReference>
<dbReference type="SUPFAM" id="SSF52058">
    <property type="entry name" value="L domain-like"/>
    <property type="match status" value="1"/>
</dbReference>
<dbReference type="FunFam" id="1.10.10.10:FF:000322">
    <property type="entry name" value="Probable disease resistance protein At1g63360"/>
    <property type="match status" value="1"/>
</dbReference>
<feature type="domain" description="Disease resistance protein winged helix" evidence="9">
    <location>
        <begin position="414"/>
        <end position="480"/>
    </location>
</feature>
<keyword evidence="5" id="KW-0611">Plant defense</keyword>
<keyword evidence="3" id="KW-0677">Repeat</keyword>
<keyword evidence="2" id="KW-0433">Leucine-rich repeat</keyword>
<accession>A0A438D616</accession>
<dbReference type="PANTHER" id="PTHR33463">
    <property type="entry name" value="NB-ARC DOMAIN-CONTAINING PROTEIN-RELATED"/>
    <property type="match status" value="1"/>
</dbReference>
<evidence type="ECO:0000259" key="7">
    <source>
        <dbReference type="Pfam" id="PF00931"/>
    </source>
</evidence>
<feature type="domain" description="NB-ARC" evidence="7">
    <location>
        <begin position="161"/>
        <end position="326"/>
    </location>
</feature>
<dbReference type="Gene3D" id="3.40.50.300">
    <property type="entry name" value="P-loop containing nucleotide triphosphate hydrolases"/>
    <property type="match status" value="1"/>
</dbReference>
<proteinExistence type="inferred from homology"/>
<keyword evidence="4" id="KW-0547">Nucleotide-binding</keyword>
<dbReference type="InterPro" id="IPR036388">
    <property type="entry name" value="WH-like_DNA-bd_sf"/>
</dbReference>
<evidence type="ECO:0000256" key="5">
    <source>
        <dbReference type="ARBA" id="ARBA00022821"/>
    </source>
</evidence>
<sequence length="905" mass="102568">MSNICSIPLPADRIVSSFWDGATEHANYLRKLPENLVELGTACERLRELRNDVKRMVDIAEREQMHPLDQVQGWLSRVETLETQVTQLIGDGTEEVEKKCLGGCCPRHCRARYKLGKRVARKLKEVDTLISQRPSDVVAERLPSPRLGERPSKATVGMDSRLDKVRSSMDEERVGIIGLYGLGGVGKTTLLTQINNAFTKRTHDFDFVIWATVSKNVNLENIQDDIWKTIGFCDDKWKSKSRDEKATSIWRVLSEKRFVLLLDDLWEWLDLSDVGVPFQNKKNKIVFTTRSEEVCAQMEADKKIKVECLTWTESWKLFRMKLGEDTLDFHPEIPELAQAVAQECCGLPLVLTTMGRAMACKKTPEEWKYAIKVLQSSASKFPGMGNKVFPLLKYSYDCLPTEVSRSCFLYCSLYLEDHKMSKLSLINRWICEGFLDEFDDREGAKNQGYNIIGTLIHACLLEEADVDYRVKLHDVIRDMALWIACETGKEQDKFLVKAGSTLTEAPEVAEWMGPKRISLMGNQIEKLTGSPKCPNLSTLFLVDNNLKMISDSFFQFMPSLRVLDLSKNSITELPRGISNLVSLQYLNLSQTNIKELPIELKNLDKLKCLMLFLMPQLSSIPEQLISSLSMLQVIFMINCGISDGVVLKDSLLSDDNEALVEELESLKYLHDLGVTITNASAFKRLLSSDKLRSHMSDLSLQNFNGSSSLNLTSLSNVKRLLSLGISNCGSLEDLEIDWAWERKGTVESNYLNSKVSSHNSFHSLVWVGIERCSRLKDLTWLVFAPNLITLKIKDCDQMQEVIGTGKCGESAENGENLSPFAKLQVLRLIDLQQLKSIFWSALPFIYLNRIIVRNCPLLKKLPLSANSAKGNRIVIAGHNKWWNKVEWEDEATQNVFLPCFVPNGE</sequence>
<dbReference type="Pfam" id="PF23559">
    <property type="entry name" value="WHD_DRP"/>
    <property type="match status" value="1"/>
</dbReference>
<name>A0A438D616_VITVI</name>
<dbReference type="GO" id="GO:0006952">
    <property type="term" value="P:defense response"/>
    <property type="evidence" value="ECO:0007669"/>
    <property type="project" value="UniProtKB-KW"/>
</dbReference>
<evidence type="ECO:0000259" key="8">
    <source>
        <dbReference type="Pfam" id="PF23247"/>
    </source>
</evidence>